<dbReference type="EMBL" id="RBIG01000002">
    <property type="protein sequence ID" value="RKQ70641.1"/>
    <property type="molecule type" value="Genomic_DNA"/>
</dbReference>
<evidence type="ECO:0000256" key="2">
    <source>
        <dbReference type="SAM" id="Phobius"/>
    </source>
</evidence>
<dbReference type="NCBIfam" id="TIGR03055">
    <property type="entry name" value="photo_alph_chp2"/>
    <property type="match status" value="1"/>
</dbReference>
<evidence type="ECO:0000256" key="1">
    <source>
        <dbReference type="SAM" id="MobiDB-lite"/>
    </source>
</evidence>
<organism evidence="3 4">
    <name type="scientific">Oceanibaculum indicum</name>
    <dbReference type="NCBI Taxonomy" id="526216"/>
    <lineage>
        <taxon>Bacteria</taxon>
        <taxon>Pseudomonadati</taxon>
        <taxon>Pseudomonadota</taxon>
        <taxon>Alphaproteobacteria</taxon>
        <taxon>Rhodospirillales</taxon>
        <taxon>Oceanibaculaceae</taxon>
        <taxon>Oceanibaculum</taxon>
    </lineage>
</organism>
<sequence length="294" mass="31586">MDLAHPVTVILIAIATWWLSTGLVLAMVHRAERGGWRPVTVLGLMTLAGAAGVALMLEGGANPTPMGSYTGFMGALLVWAWHEVAFLTGVLTGRRGDCPPGLTGLARFQAAWRAVRDHELAILATGIGLWLLLAEAPNRFGLTAFGLLWGMRISAKLLIFLGAPHAVSDLMPRGISHLKSYFNTGRLTPVFPVLLAIAGGLFLVLVLGASRAVQDYSTVGHILLATFMALAIIEHLILVVPVSDTALWRWALPRTQEAKPRMEAPQGSPPLDEMARLGLPRKERADGRLGMSET</sequence>
<dbReference type="Pfam" id="PF12291">
    <property type="entry name" value="DUF3623"/>
    <property type="match status" value="1"/>
</dbReference>
<dbReference type="AlphaFoldDB" id="A0A420WI00"/>
<protein>
    <submittedName>
        <fullName evidence="3">Putative photosynthetic complex assembly protein 2</fullName>
    </submittedName>
</protein>
<dbReference type="RefSeq" id="WP_121220546.1">
    <property type="nucleotide sequence ID" value="NZ_RBIG01000002.1"/>
</dbReference>
<dbReference type="OrthoDB" id="152369at2"/>
<keyword evidence="2" id="KW-1133">Transmembrane helix</keyword>
<comment type="caution">
    <text evidence="3">The sequence shown here is derived from an EMBL/GenBank/DDBJ whole genome shotgun (WGS) entry which is preliminary data.</text>
</comment>
<name>A0A420WI00_9PROT</name>
<feature type="region of interest" description="Disordered" evidence="1">
    <location>
        <begin position="257"/>
        <end position="294"/>
    </location>
</feature>
<evidence type="ECO:0000313" key="4">
    <source>
        <dbReference type="Proteomes" id="UP000277424"/>
    </source>
</evidence>
<dbReference type="InterPro" id="IPR017496">
    <property type="entry name" value="Photo_alph_chp2"/>
</dbReference>
<evidence type="ECO:0000313" key="3">
    <source>
        <dbReference type="EMBL" id="RKQ70641.1"/>
    </source>
</evidence>
<feature type="transmembrane region" description="Helical" evidence="2">
    <location>
        <begin position="39"/>
        <end position="57"/>
    </location>
</feature>
<accession>A0A420WI00</accession>
<feature type="transmembrane region" description="Helical" evidence="2">
    <location>
        <begin position="187"/>
        <end position="207"/>
    </location>
</feature>
<feature type="transmembrane region" description="Helical" evidence="2">
    <location>
        <begin position="145"/>
        <end position="167"/>
    </location>
</feature>
<feature type="transmembrane region" description="Helical" evidence="2">
    <location>
        <begin position="219"/>
        <end position="240"/>
    </location>
</feature>
<proteinExistence type="predicted"/>
<feature type="transmembrane region" description="Helical" evidence="2">
    <location>
        <begin position="69"/>
        <end position="93"/>
    </location>
</feature>
<dbReference type="Proteomes" id="UP000277424">
    <property type="component" value="Unassembled WGS sequence"/>
</dbReference>
<keyword evidence="2" id="KW-0472">Membrane</keyword>
<keyword evidence="2" id="KW-0812">Transmembrane</keyword>
<reference evidence="3 4" key="1">
    <citation type="submission" date="2018-10" db="EMBL/GenBank/DDBJ databases">
        <title>Comparative analysis of microorganisms from saline springs in Andes Mountain Range, Colombia.</title>
        <authorList>
            <person name="Rubin E."/>
        </authorList>
    </citation>
    <scope>NUCLEOTIDE SEQUENCE [LARGE SCALE GENOMIC DNA]</scope>
    <source>
        <strain evidence="3 4">USBA 36</strain>
    </source>
</reference>
<gene>
    <name evidence="3" type="ORF">BCL74_2591</name>
</gene>
<feature type="transmembrane region" description="Helical" evidence="2">
    <location>
        <begin position="6"/>
        <end position="27"/>
    </location>
</feature>